<gene>
    <name evidence="1" type="primary">ORF200031</name>
</gene>
<accession>A0A0B7BLT1</accession>
<proteinExistence type="predicted"/>
<name>A0A0B7BLT1_9EUPU</name>
<dbReference type="AlphaFoldDB" id="A0A0B7BLT1"/>
<sequence length="51" mass="5975">MRRLKLGRSMNRADVINVLRFHLCDLGESQTLERVPRIRSQVWMCQTVSSS</sequence>
<protein>
    <submittedName>
        <fullName evidence="1">Uncharacterized protein</fullName>
    </submittedName>
</protein>
<reference evidence="1" key="1">
    <citation type="submission" date="2014-12" db="EMBL/GenBank/DDBJ databases">
        <title>Insight into the proteome of Arion vulgaris.</title>
        <authorList>
            <person name="Aradska J."/>
            <person name="Bulat T."/>
            <person name="Smidak R."/>
            <person name="Sarate P."/>
            <person name="Gangsoo J."/>
            <person name="Sialana F."/>
            <person name="Bilban M."/>
            <person name="Lubec G."/>
        </authorList>
    </citation>
    <scope>NUCLEOTIDE SEQUENCE</scope>
    <source>
        <tissue evidence="1">Skin</tissue>
    </source>
</reference>
<organism evidence="1">
    <name type="scientific">Arion vulgaris</name>
    <dbReference type="NCBI Taxonomy" id="1028688"/>
    <lineage>
        <taxon>Eukaryota</taxon>
        <taxon>Metazoa</taxon>
        <taxon>Spiralia</taxon>
        <taxon>Lophotrochozoa</taxon>
        <taxon>Mollusca</taxon>
        <taxon>Gastropoda</taxon>
        <taxon>Heterobranchia</taxon>
        <taxon>Euthyneura</taxon>
        <taxon>Panpulmonata</taxon>
        <taxon>Eupulmonata</taxon>
        <taxon>Stylommatophora</taxon>
        <taxon>Helicina</taxon>
        <taxon>Arionoidea</taxon>
        <taxon>Arionidae</taxon>
        <taxon>Arion</taxon>
    </lineage>
</organism>
<evidence type="ECO:0000313" key="1">
    <source>
        <dbReference type="EMBL" id="CEK94284.1"/>
    </source>
</evidence>
<dbReference type="EMBL" id="HACG01047419">
    <property type="protein sequence ID" value="CEK94284.1"/>
    <property type="molecule type" value="Transcribed_RNA"/>
</dbReference>
<feature type="non-terminal residue" evidence="1">
    <location>
        <position position="51"/>
    </location>
</feature>